<evidence type="ECO:0000313" key="2">
    <source>
        <dbReference type="Proteomes" id="UP001283361"/>
    </source>
</evidence>
<evidence type="ECO:0000313" key="1">
    <source>
        <dbReference type="EMBL" id="KAK3796088.1"/>
    </source>
</evidence>
<dbReference type="EMBL" id="JAWDGP010000934">
    <property type="protein sequence ID" value="KAK3796088.1"/>
    <property type="molecule type" value="Genomic_DNA"/>
</dbReference>
<name>A0AAE1AXU1_9GAST</name>
<keyword evidence="2" id="KW-1185">Reference proteome</keyword>
<comment type="caution">
    <text evidence="1">The sequence shown here is derived from an EMBL/GenBank/DDBJ whole genome shotgun (WGS) entry which is preliminary data.</text>
</comment>
<accession>A0AAE1AXU1</accession>
<reference evidence="1" key="1">
    <citation type="journal article" date="2023" name="G3 (Bethesda)">
        <title>A reference genome for the long-term kleptoplast-retaining sea slug Elysia crispata morphotype clarki.</title>
        <authorList>
            <person name="Eastman K.E."/>
            <person name="Pendleton A.L."/>
            <person name="Shaikh M.A."/>
            <person name="Suttiyut T."/>
            <person name="Ogas R."/>
            <person name="Tomko P."/>
            <person name="Gavelis G."/>
            <person name="Widhalm J.R."/>
            <person name="Wisecaver J.H."/>
        </authorList>
    </citation>
    <scope>NUCLEOTIDE SEQUENCE</scope>
    <source>
        <strain evidence="1">ECLA1</strain>
    </source>
</reference>
<dbReference type="Proteomes" id="UP001283361">
    <property type="component" value="Unassembled WGS sequence"/>
</dbReference>
<sequence>MKHSLADQSTLAGHAGVEASSHGIIGSNGAHYAYSVQVAEGSRWTKSICENIQPSQLHLHYSKLSD</sequence>
<proteinExistence type="predicted"/>
<protein>
    <submittedName>
        <fullName evidence="1">Uncharacterized protein</fullName>
    </submittedName>
</protein>
<dbReference type="AlphaFoldDB" id="A0AAE1AXU1"/>
<organism evidence="1 2">
    <name type="scientific">Elysia crispata</name>
    <name type="common">lettuce slug</name>
    <dbReference type="NCBI Taxonomy" id="231223"/>
    <lineage>
        <taxon>Eukaryota</taxon>
        <taxon>Metazoa</taxon>
        <taxon>Spiralia</taxon>
        <taxon>Lophotrochozoa</taxon>
        <taxon>Mollusca</taxon>
        <taxon>Gastropoda</taxon>
        <taxon>Heterobranchia</taxon>
        <taxon>Euthyneura</taxon>
        <taxon>Panpulmonata</taxon>
        <taxon>Sacoglossa</taxon>
        <taxon>Placobranchoidea</taxon>
        <taxon>Plakobranchidae</taxon>
        <taxon>Elysia</taxon>
    </lineage>
</organism>
<gene>
    <name evidence="1" type="ORF">RRG08_044082</name>
</gene>